<keyword evidence="4 5" id="KW-0472">Membrane</keyword>
<dbReference type="GO" id="GO:0015095">
    <property type="term" value="F:magnesium ion transmembrane transporter activity"/>
    <property type="evidence" value="ECO:0007669"/>
    <property type="project" value="TreeGrafter"/>
</dbReference>
<evidence type="ECO:0000256" key="1">
    <source>
        <dbReference type="ARBA" id="ARBA00004651"/>
    </source>
</evidence>
<keyword evidence="2 5" id="KW-0812">Transmembrane</keyword>
<dbReference type="EMBL" id="ML976673">
    <property type="protein sequence ID" value="KAF1974731.1"/>
    <property type="molecule type" value="Genomic_DNA"/>
</dbReference>
<feature type="transmembrane region" description="Helical" evidence="5">
    <location>
        <begin position="127"/>
        <end position="151"/>
    </location>
</feature>
<dbReference type="GO" id="GO:0050897">
    <property type="term" value="F:cobalt ion binding"/>
    <property type="evidence" value="ECO:0007669"/>
    <property type="project" value="TreeGrafter"/>
</dbReference>
<gene>
    <name evidence="6" type="ORF">BU23DRAFT_89784</name>
</gene>
<feature type="transmembrane region" description="Helical" evidence="5">
    <location>
        <begin position="92"/>
        <end position="115"/>
    </location>
</feature>
<protein>
    <recommendedName>
        <fullName evidence="8">Cora-domain-containing protein</fullName>
    </recommendedName>
</protein>
<dbReference type="GO" id="GO:0005886">
    <property type="term" value="C:plasma membrane"/>
    <property type="evidence" value="ECO:0007669"/>
    <property type="project" value="UniProtKB-SubCell"/>
</dbReference>
<dbReference type="Gene3D" id="1.20.58.340">
    <property type="entry name" value="Magnesium transport protein CorA, transmembrane region"/>
    <property type="match status" value="1"/>
</dbReference>
<dbReference type="GO" id="GO:0015087">
    <property type="term" value="F:cobalt ion transmembrane transporter activity"/>
    <property type="evidence" value="ECO:0007669"/>
    <property type="project" value="TreeGrafter"/>
</dbReference>
<accession>A0A6A5VCB3</accession>
<name>A0A6A5VCB3_9PLEO</name>
<comment type="subcellular location">
    <subcellularLocation>
        <location evidence="1">Cell membrane</location>
        <topology evidence="1">Multi-pass membrane protein</topology>
    </subcellularLocation>
</comment>
<keyword evidence="7" id="KW-1185">Reference proteome</keyword>
<evidence type="ECO:0000256" key="3">
    <source>
        <dbReference type="ARBA" id="ARBA00022989"/>
    </source>
</evidence>
<dbReference type="InterPro" id="IPR002523">
    <property type="entry name" value="MgTranspt_CorA/ZnTranspt_ZntB"/>
</dbReference>
<evidence type="ECO:0000256" key="2">
    <source>
        <dbReference type="ARBA" id="ARBA00022692"/>
    </source>
</evidence>
<evidence type="ECO:0000313" key="7">
    <source>
        <dbReference type="Proteomes" id="UP000800036"/>
    </source>
</evidence>
<reference evidence="6" key="1">
    <citation type="journal article" date="2020" name="Stud. Mycol.">
        <title>101 Dothideomycetes genomes: a test case for predicting lifestyles and emergence of pathogens.</title>
        <authorList>
            <person name="Haridas S."/>
            <person name="Albert R."/>
            <person name="Binder M."/>
            <person name="Bloem J."/>
            <person name="Labutti K."/>
            <person name="Salamov A."/>
            <person name="Andreopoulos B."/>
            <person name="Baker S."/>
            <person name="Barry K."/>
            <person name="Bills G."/>
            <person name="Bluhm B."/>
            <person name="Cannon C."/>
            <person name="Castanera R."/>
            <person name="Culley D."/>
            <person name="Daum C."/>
            <person name="Ezra D."/>
            <person name="Gonzalez J."/>
            <person name="Henrissat B."/>
            <person name="Kuo A."/>
            <person name="Liang C."/>
            <person name="Lipzen A."/>
            <person name="Lutzoni F."/>
            <person name="Magnuson J."/>
            <person name="Mondo S."/>
            <person name="Nolan M."/>
            <person name="Ohm R."/>
            <person name="Pangilinan J."/>
            <person name="Park H.-J."/>
            <person name="Ramirez L."/>
            <person name="Alfaro M."/>
            <person name="Sun H."/>
            <person name="Tritt A."/>
            <person name="Yoshinaga Y."/>
            <person name="Zwiers L.-H."/>
            <person name="Turgeon B."/>
            <person name="Goodwin S."/>
            <person name="Spatafora J."/>
            <person name="Crous P."/>
            <person name="Grigoriev I."/>
        </authorList>
    </citation>
    <scope>NUCLEOTIDE SEQUENCE</scope>
    <source>
        <strain evidence="6">CBS 107.79</strain>
    </source>
</reference>
<dbReference type="InterPro" id="IPR045863">
    <property type="entry name" value="CorA_TM1_TM2"/>
</dbReference>
<dbReference type="GO" id="GO:0000287">
    <property type="term" value="F:magnesium ion binding"/>
    <property type="evidence" value="ECO:0007669"/>
    <property type="project" value="TreeGrafter"/>
</dbReference>
<organism evidence="6 7">
    <name type="scientific">Bimuria novae-zelandiae CBS 107.79</name>
    <dbReference type="NCBI Taxonomy" id="1447943"/>
    <lineage>
        <taxon>Eukaryota</taxon>
        <taxon>Fungi</taxon>
        <taxon>Dikarya</taxon>
        <taxon>Ascomycota</taxon>
        <taxon>Pezizomycotina</taxon>
        <taxon>Dothideomycetes</taxon>
        <taxon>Pleosporomycetidae</taxon>
        <taxon>Pleosporales</taxon>
        <taxon>Massarineae</taxon>
        <taxon>Didymosphaeriaceae</taxon>
        <taxon>Bimuria</taxon>
    </lineage>
</organism>
<proteinExistence type="predicted"/>
<dbReference type="OrthoDB" id="5430750at2759"/>
<dbReference type="Proteomes" id="UP000800036">
    <property type="component" value="Unassembled WGS sequence"/>
</dbReference>
<dbReference type="AlphaFoldDB" id="A0A6A5VCB3"/>
<dbReference type="SUPFAM" id="SSF144083">
    <property type="entry name" value="Magnesium transport protein CorA, transmembrane region"/>
    <property type="match status" value="1"/>
</dbReference>
<dbReference type="PANTHER" id="PTHR46494:SF1">
    <property type="entry name" value="CORA FAMILY METAL ION TRANSPORTER (EUROFUNG)"/>
    <property type="match status" value="1"/>
</dbReference>
<evidence type="ECO:0000256" key="5">
    <source>
        <dbReference type="SAM" id="Phobius"/>
    </source>
</evidence>
<evidence type="ECO:0000256" key="4">
    <source>
        <dbReference type="ARBA" id="ARBA00023136"/>
    </source>
</evidence>
<sequence>MDETLDVIDDVFGDQLFTLRALKQVLNSKSYRITTHARISAFQRFEEKLMKKTITHLHRSRAEIHEIQAQIDRTAESLRYNLEIAEEGQSKAILVFTLVTIIFLPLSFVANVFGMNTADIRDTEKSQGVFCAVALPLTAAIGAISLLVAYGNVGDRFTAYKEALQKRQALKQLHAGSAKKRTRRRDEEEV</sequence>
<keyword evidence="3 5" id="KW-1133">Transmembrane helix</keyword>
<dbReference type="PANTHER" id="PTHR46494">
    <property type="entry name" value="CORA FAMILY METAL ION TRANSPORTER (EUROFUNG)"/>
    <property type="match status" value="1"/>
</dbReference>
<dbReference type="Pfam" id="PF01544">
    <property type="entry name" value="CorA"/>
    <property type="match status" value="1"/>
</dbReference>
<evidence type="ECO:0000313" key="6">
    <source>
        <dbReference type="EMBL" id="KAF1974731.1"/>
    </source>
</evidence>
<evidence type="ECO:0008006" key="8">
    <source>
        <dbReference type="Google" id="ProtNLM"/>
    </source>
</evidence>